<keyword evidence="2" id="KW-1185">Reference proteome</keyword>
<sequence>MQYSQYTPIDPDFYDIIKTQTKKSRHLKVFFFYPNNEIGQGEVEYSGTLKEKEGEFIDLFGDEKIRLDRIITINGNPGPAFDEYDAYANACLSCQAGYDD</sequence>
<evidence type="ECO:0000313" key="1">
    <source>
        <dbReference type="EMBL" id="PWD99141.1"/>
    </source>
</evidence>
<accession>A0A2U2B7T2</accession>
<organism evidence="1 2">
    <name type="scientific">Marinilabilia rubra</name>
    <dbReference type="NCBI Taxonomy" id="2162893"/>
    <lineage>
        <taxon>Bacteria</taxon>
        <taxon>Pseudomonadati</taxon>
        <taxon>Bacteroidota</taxon>
        <taxon>Bacteroidia</taxon>
        <taxon>Marinilabiliales</taxon>
        <taxon>Marinilabiliaceae</taxon>
        <taxon>Marinilabilia</taxon>
    </lineage>
</organism>
<dbReference type="EMBL" id="QEWP01000008">
    <property type="protein sequence ID" value="PWD99141.1"/>
    <property type="molecule type" value="Genomic_DNA"/>
</dbReference>
<dbReference type="AlphaFoldDB" id="A0A2U2B7T2"/>
<proteinExistence type="predicted"/>
<evidence type="ECO:0000313" key="2">
    <source>
        <dbReference type="Proteomes" id="UP000244956"/>
    </source>
</evidence>
<dbReference type="RefSeq" id="WP_109264543.1">
    <property type="nucleotide sequence ID" value="NZ_QEWP01000008.1"/>
</dbReference>
<dbReference type="OrthoDB" id="5344363at2"/>
<gene>
    <name evidence="1" type="ORF">DDZ16_11105</name>
</gene>
<dbReference type="Proteomes" id="UP000244956">
    <property type="component" value="Unassembled WGS sequence"/>
</dbReference>
<name>A0A2U2B7T2_9BACT</name>
<reference evidence="1 2" key="1">
    <citation type="submission" date="2018-05" db="EMBL/GenBank/DDBJ databases">
        <title>Marinilabilia rubrum sp. nov., isolated from saltern sediment.</title>
        <authorList>
            <person name="Zhang R."/>
        </authorList>
    </citation>
    <scope>NUCLEOTIDE SEQUENCE [LARGE SCALE GENOMIC DNA]</scope>
    <source>
        <strain evidence="1 2">WTE16</strain>
    </source>
</reference>
<protein>
    <submittedName>
        <fullName evidence="1">Uncharacterized protein</fullName>
    </submittedName>
</protein>
<comment type="caution">
    <text evidence="1">The sequence shown here is derived from an EMBL/GenBank/DDBJ whole genome shotgun (WGS) entry which is preliminary data.</text>
</comment>